<feature type="signal peptide" evidence="1">
    <location>
        <begin position="1"/>
        <end position="20"/>
    </location>
</feature>
<dbReference type="AlphaFoldDB" id="A0A371FXM2"/>
<name>A0A371FXM2_MUCPR</name>
<dbReference type="Proteomes" id="UP000257109">
    <property type="component" value="Unassembled WGS sequence"/>
</dbReference>
<protein>
    <recommendedName>
        <fullName evidence="4">Reverse transcriptase Ty1/copia-type domain-containing protein</fullName>
    </recommendedName>
</protein>
<dbReference type="STRING" id="157652.A0A371FXM2"/>
<comment type="caution">
    <text evidence="2">The sequence shown here is derived from an EMBL/GenBank/DDBJ whole genome shotgun (WGS) entry which is preliminary data.</text>
</comment>
<dbReference type="EMBL" id="QJKJ01007462">
    <property type="protein sequence ID" value="RDX83075.1"/>
    <property type="molecule type" value="Genomic_DNA"/>
</dbReference>
<evidence type="ECO:0008006" key="4">
    <source>
        <dbReference type="Google" id="ProtNLM"/>
    </source>
</evidence>
<sequence length="144" mass="16146">MRSSCLGFALLGLLGRPGHSQYSPFRRVASLGRTILRSYTHHYNPYIKYNSNGSVECHKARLVVRGDNRKEGINYNETFAPVAKMVTIQTLLAMVARGPQGFSCQQKYALDIILEIGLLGTKLIGFPLEQNHRLALANTLLWKI</sequence>
<feature type="chain" id="PRO_5017009881" description="Reverse transcriptase Ty1/copia-type domain-containing protein" evidence="1">
    <location>
        <begin position="21"/>
        <end position="144"/>
    </location>
</feature>
<evidence type="ECO:0000313" key="3">
    <source>
        <dbReference type="Proteomes" id="UP000257109"/>
    </source>
</evidence>
<evidence type="ECO:0000256" key="1">
    <source>
        <dbReference type="SAM" id="SignalP"/>
    </source>
</evidence>
<organism evidence="2 3">
    <name type="scientific">Mucuna pruriens</name>
    <name type="common">Velvet bean</name>
    <name type="synonym">Dolichos pruriens</name>
    <dbReference type="NCBI Taxonomy" id="157652"/>
    <lineage>
        <taxon>Eukaryota</taxon>
        <taxon>Viridiplantae</taxon>
        <taxon>Streptophyta</taxon>
        <taxon>Embryophyta</taxon>
        <taxon>Tracheophyta</taxon>
        <taxon>Spermatophyta</taxon>
        <taxon>Magnoliopsida</taxon>
        <taxon>eudicotyledons</taxon>
        <taxon>Gunneridae</taxon>
        <taxon>Pentapetalae</taxon>
        <taxon>rosids</taxon>
        <taxon>fabids</taxon>
        <taxon>Fabales</taxon>
        <taxon>Fabaceae</taxon>
        <taxon>Papilionoideae</taxon>
        <taxon>50 kb inversion clade</taxon>
        <taxon>NPAAA clade</taxon>
        <taxon>indigoferoid/millettioid clade</taxon>
        <taxon>Phaseoleae</taxon>
        <taxon>Mucuna</taxon>
    </lineage>
</organism>
<dbReference type="OrthoDB" id="7473114at2759"/>
<proteinExistence type="predicted"/>
<accession>A0A371FXM2</accession>
<keyword evidence="3" id="KW-1185">Reference proteome</keyword>
<feature type="non-terminal residue" evidence="2">
    <location>
        <position position="1"/>
    </location>
</feature>
<gene>
    <name evidence="2" type="ORF">CR513_36038</name>
</gene>
<keyword evidence="1" id="KW-0732">Signal</keyword>
<reference evidence="2" key="1">
    <citation type="submission" date="2018-05" db="EMBL/GenBank/DDBJ databases">
        <title>Draft genome of Mucuna pruriens seed.</title>
        <authorList>
            <person name="Nnadi N.E."/>
            <person name="Vos R."/>
            <person name="Hasami M.H."/>
            <person name="Devisetty U.K."/>
            <person name="Aguiy J.C."/>
        </authorList>
    </citation>
    <scope>NUCLEOTIDE SEQUENCE [LARGE SCALE GENOMIC DNA]</scope>
    <source>
        <strain evidence="2">JCA_2017</strain>
    </source>
</reference>
<evidence type="ECO:0000313" key="2">
    <source>
        <dbReference type="EMBL" id="RDX83075.1"/>
    </source>
</evidence>